<dbReference type="NCBIfam" id="NF033674">
    <property type="entry name" value="stress_OB_fold"/>
    <property type="match status" value="1"/>
</dbReference>
<evidence type="ECO:0000313" key="5">
    <source>
        <dbReference type="Proteomes" id="UP000241954"/>
    </source>
</evidence>
<dbReference type="SUPFAM" id="SSF101756">
    <property type="entry name" value="Hypothetical protein YgiW"/>
    <property type="match status" value="1"/>
</dbReference>
<feature type="region of interest" description="Disordered" evidence="2">
    <location>
        <begin position="25"/>
        <end position="48"/>
    </location>
</feature>
<dbReference type="Pfam" id="PF04076">
    <property type="entry name" value="BOF"/>
    <property type="match status" value="1"/>
</dbReference>
<feature type="signal peptide" evidence="3">
    <location>
        <begin position="1"/>
        <end position="19"/>
    </location>
</feature>
<proteinExistence type="predicted"/>
<evidence type="ECO:0000256" key="1">
    <source>
        <dbReference type="ARBA" id="ARBA00022729"/>
    </source>
</evidence>
<accession>A0A2T3MRA7</accession>
<dbReference type="RefSeq" id="WP_045039457.1">
    <property type="nucleotide sequence ID" value="NZ_PYLU01000005.1"/>
</dbReference>
<dbReference type="Gene3D" id="2.40.50.200">
    <property type="entry name" value="Bacterial OB-fold"/>
    <property type="match status" value="1"/>
</dbReference>
<dbReference type="PANTHER" id="PTHR36571:SF1">
    <property type="entry name" value="PROTEIN YGIW"/>
    <property type="match status" value="1"/>
</dbReference>
<dbReference type="Proteomes" id="UP000241954">
    <property type="component" value="Unassembled WGS sequence"/>
</dbReference>
<dbReference type="OrthoDB" id="598245at2"/>
<dbReference type="EMBL" id="PYLW01000001">
    <property type="protein sequence ID" value="PSV99681.1"/>
    <property type="molecule type" value="Genomic_DNA"/>
</dbReference>
<dbReference type="InterPro" id="IPR036700">
    <property type="entry name" value="BOBF_sf"/>
</dbReference>
<evidence type="ECO:0000256" key="2">
    <source>
        <dbReference type="SAM" id="MobiDB-lite"/>
    </source>
</evidence>
<keyword evidence="1 3" id="KW-0732">Signal</keyword>
<protein>
    <submittedName>
        <fullName evidence="4">TIGR00156 family protein</fullName>
    </submittedName>
</protein>
<evidence type="ECO:0000313" key="4">
    <source>
        <dbReference type="EMBL" id="PSV99681.1"/>
    </source>
</evidence>
<dbReference type="GeneID" id="93546918"/>
<name>A0A2T3MRA7_9GAMM</name>
<evidence type="ECO:0000256" key="3">
    <source>
        <dbReference type="SAM" id="SignalP"/>
    </source>
</evidence>
<dbReference type="PANTHER" id="PTHR36571">
    <property type="entry name" value="PROTEIN YGIW"/>
    <property type="match status" value="1"/>
</dbReference>
<feature type="chain" id="PRO_5015394059" evidence="3">
    <location>
        <begin position="20"/>
        <end position="136"/>
    </location>
</feature>
<gene>
    <name evidence="4" type="ORF">C9I88_00540</name>
</gene>
<organism evidence="4 5">
    <name type="scientific">Photobacterium iliopiscarium</name>
    <dbReference type="NCBI Taxonomy" id="56192"/>
    <lineage>
        <taxon>Bacteria</taxon>
        <taxon>Pseudomonadati</taxon>
        <taxon>Pseudomonadota</taxon>
        <taxon>Gammaproteobacteria</taxon>
        <taxon>Vibrionales</taxon>
        <taxon>Vibrionaceae</taxon>
        <taxon>Photobacterium</taxon>
    </lineage>
</organism>
<feature type="compositionally biased region" description="Polar residues" evidence="2">
    <location>
        <begin position="38"/>
        <end position="48"/>
    </location>
</feature>
<dbReference type="AlphaFoldDB" id="A0A2T3MRA7"/>
<dbReference type="InterPro" id="IPR005220">
    <property type="entry name" value="CarO-like"/>
</dbReference>
<dbReference type="STRING" id="56192.UB38_03025"/>
<comment type="caution">
    <text evidence="4">The sequence shown here is derived from an EMBL/GenBank/DDBJ whole genome shotgun (WGS) entry which is preliminary data.</text>
</comment>
<sequence length="136" mass="14585">MKKLLAASVLVFSSMSVMAAPQPTQGGFSGPHEAAPMTQDQGGFNGPSATPVLNTIKEASHADDNAAVELTGYIISSVGKEDYMFKDETGEIKVEIDNKDWRGITVTPTTKITIRGEVDKDWTVRTIDVDSVVLAK</sequence>
<reference evidence="4 5" key="1">
    <citation type="submission" date="2018-01" db="EMBL/GenBank/DDBJ databases">
        <title>Whole genome sequencing of Histamine producing bacteria.</title>
        <authorList>
            <person name="Butler K."/>
        </authorList>
    </citation>
    <scope>NUCLEOTIDE SEQUENCE [LARGE SCALE GENOMIC DNA]</scope>
    <source>
        <strain evidence="4 5">NCIMB 13481</strain>
    </source>
</reference>